<evidence type="ECO:0000313" key="1">
    <source>
        <dbReference type="EMBL" id="CAG8791482.1"/>
    </source>
</evidence>
<organism evidence="1 2">
    <name type="scientific">Dentiscutata erythropus</name>
    <dbReference type="NCBI Taxonomy" id="1348616"/>
    <lineage>
        <taxon>Eukaryota</taxon>
        <taxon>Fungi</taxon>
        <taxon>Fungi incertae sedis</taxon>
        <taxon>Mucoromycota</taxon>
        <taxon>Glomeromycotina</taxon>
        <taxon>Glomeromycetes</taxon>
        <taxon>Diversisporales</taxon>
        <taxon>Gigasporaceae</taxon>
        <taxon>Dentiscutata</taxon>
    </lineage>
</organism>
<sequence length="77" mass="8910">NNRYYMDIVIDHETLLFLPENSSVNKQITQVQNNNDLSCKDENNIVIHTFVSSLLSVHKEDVFINNAIEHVNSKVRP</sequence>
<comment type="caution">
    <text evidence="1">The sequence shown here is derived from an EMBL/GenBank/DDBJ whole genome shotgun (WGS) entry which is preliminary data.</text>
</comment>
<evidence type="ECO:0000313" key="2">
    <source>
        <dbReference type="Proteomes" id="UP000789405"/>
    </source>
</evidence>
<keyword evidence="2" id="KW-1185">Reference proteome</keyword>
<proteinExistence type="predicted"/>
<reference evidence="1" key="1">
    <citation type="submission" date="2021-06" db="EMBL/GenBank/DDBJ databases">
        <authorList>
            <person name="Kallberg Y."/>
            <person name="Tangrot J."/>
            <person name="Rosling A."/>
        </authorList>
    </citation>
    <scope>NUCLEOTIDE SEQUENCE</scope>
    <source>
        <strain evidence="1">MA453B</strain>
    </source>
</reference>
<gene>
    <name evidence="1" type="ORF">DERYTH_LOCUS21522</name>
</gene>
<name>A0A9N9P0S1_9GLOM</name>
<feature type="non-terminal residue" evidence="1">
    <location>
        <position position="77"/>
    </location>
</feature>
<dbReference type="Proteomes" id="UP000789405">
    <property type="component" value="Unassembled WGS sequence"/>
</dbReference>
<accession>A0A9N9P0S1</accession>
<protein>
    <submittedName>
        <fullName evidence="1">3534_t:CDS:1</fullName>
    </submittedName>
</protein>
<dbReference type="AlphaFoldDB" id="A0A9N9P0S1"/>
<dbReference type="EMBL" id="CAJVPY010027643">
    <property type="protein sequence ID" value="CAG8791482.1"/>
    <property type="molecule type" value="Genomic_DNA"/>
</dbReference>
<feature type="non-terminal residue" evidence="1">
    <location>
        <position position="1"/>
    </location>
</feature>